<dbReference type="Proteomes" id="UP000076510">
    <property type="component" value="Unassembled WGS sequence"/>
</dbReference>
<name>A0A0J5UVH3_9BACI</name>
<dbReference type="RefSeq" id="WP_048006688.1">
    <property type="nucleotide sequence ID" value="NZ_CP047095.1"/>
</dbReference>
<keyword evidence="4" id="KW-1133">Transmembrane helix</keyword>
<dbReference type="PANTHER" id="PTHR33885:SF3">
    <property type="entry name" value="PHAGE SHOCK PROTEIN C"/>
    <property type="match status" value="1"/>
</dbReference>
<dbReference type="EMBL" id="LQQY01000004">
    <property type="protein sequence ID" value="KZE52665.1"/>
    <property type="molecule type" value="Genomic_DNA"/>
</dbReference>
<sequence>MKKTLARTRSDRKLAGVLGGLSRTVGIDPIILRVAFILLLIPTGFFPLIVVYALLAFVLPNEEDSIR</sequence>
<dbReference type="PATRIC" id="fig|189381.10.peg.435"/>
<evidence type="ECO:0000256" key="3">
    <source>
        <dbReference type="ARBA" id="ARBA00022692"/>
    </source>
</evidence>
<gene>
    <name evidence="6" type="ORF">AV649_13085</name>
</gene>
<dbReference type="InterPro" id="IPR007168">
    <property type="entry name" value="Phageshock_PspC_N"/>
</dbReference>
<dbReference type="GO" id="GO:0005886">
    <property type="term" value="C:plasma membrane"/>
    <property type="evidence" value="ECO:0007669"/>
    <property type="project" value="UniProtKB-SubCell"/>
</dbReference>
<comment type="subcellular location">
    <subcellularLocation>
        <location evidence="1">Cell membrane</location>
        <topology evidence="1">Single-pass membrane protein</topology>
    </subcellularLocation>
</comment>
<dbReference type="OrthoDB" id="9815286at2"/>
<keyword evidence="5" id="KW-0472">Membrane</keyword>
<dbReference type="AlphaFoldDB" id="A0A0J5UVH3"/>
<proteinExistence type="predicted"/>
<keyword evidence="2" id="KW-1003">Cell membrane</keyword>
<evidence type="ECO:0000256" key="5">
    <source>
        <dbReference type="ARBA" id="ARBA00023136"/>
    </source>
</evidence>
<accession>A0A0J5UVH3</accession>
<dbReference type="InterPro" id="IPR052027">
    <property type="entry name" value="PspC"/>
</dbReference>
<protein>
    <submittedName>
        <fullName evidence="6">Uncharacterized protein</fullName>
    </submittedName>
</protein>
<evidence type="ECO:0000256" key="4">
    <source>
        <dbReference type="ARBA" id="ARBA00022989"/>
    </source>
</evidence>
<evidence type="ECO:0000313" key="7">
    <source>
        <dbReference type="Proteomes" id="UP000076510"/>
    </source>
</evidence>
<keyword evidence="3" id="KW-0812">Transmembrane</keyword>
<dbReference type="PANTHER" id="PTHR33885">
    <property type="entry name" value="PHAGE SHOCK PROTEIN C"/>
    <property type="match status" value="1"/>
</dbReference>
<evidence type="ECO:0000313" key="6">
    <source>
        <dbReference type="EMBL" id="KZE52665.1"/>
    </source>
</evidence>
<comment type="caution">
    <text evidence="6">The sequence shown here is derived from an EMBL/GenBank/DDBJ whole genome shotgun (WGS) entry which is preliminary data.</text>
</comment>
<evidence type="ECO:0000256" key="1">
    <source>
        <dbReference type="ARBA" id="ARBA00004162"/>
    </source>
</evidence>
<evidence type="ECO:0000256" key="2">
    <source>
        <dbReference type="ARBA" id="ARBA00022475"/>
    </source>
</evidence>
<reference evidence="7" key="1">
    <citation type="submission" date="2016-01" db="EMBL/GenBank/DDBJ databases">
        <title>Whole genome sequencing of Bhargavaea cecembensis T14.</title>
        <authorList>
            <person name="Hong K.W."/>
        </authorList>
    </citation>
    <scope>NUCLEOTIDE SEQUENCE [LARGE SCALE GENOMIC DNA]</scope>
    <source>
        <strain evidence="7">M19</strain>
    </source>
</reference>
<dbReference type="Pfam" id="PF04024">
    <property type="entry name" value="PspC"/>
    <property type="match status" value="1"/>
</dbReference>
<organism evidence="6 7">
    <name type="scientific">Rossellomorea marisflavi</name>
    <dbReference type="NCBI Taxonomy" id="189381"/>
    <lineage>
        <taxon>Bacteria</taxon>
        <taxon>Bacillati</taxon>
        <taxon>Bacillota</taxon>
        <taxon>Bacilli</taxon>
        <taxon>Bacillales</taxon>
        <taxon>Bacillaceae</taxon>
        <taxon>Rossellomorea</taxon>
    </lineage>
</organism>